<protein>
    <submittedName>
        <fullName evidence="1">Uncharacterized protein</fullName>
    </submittedName>
</protein>
<comment type="caution">
    <text evidence="1">The sequence shown here is derived from an EMBL/GenBank/DDBJ whole genome shotgun (WGS) entry which is preliminary data.</text>
</comment>
<dbReference type="EMBL" id="CAXIXY010000005">
    <property type="protein sequence ID" value="CAL2087898.1"/>
    <property type="molecule type" value="Genomic_DNA"/>
</dbReference>
<evidence type="ECO:0000313" key="1">
    <source>
        <dbReference type="EMBL" id="CAL2087898.1"/>
    </source>
</evidence>
<reference evidence="1 2" key="1">
    <citation type="submission" date="2024-05" db="EMBL/GenBank/DDBJ databases">
        <authorList>
            <person name="Duchaud E."/>
        </authorList>
    </citation>
    <scope>NUCLEOTIDE SEQUENCE [LARGE SCALE GENOMIC DNA]</scope>
    <source>
        <strain evidence="1">Ena-SAMPLE-TAB-13-05-2024-13:56:06:370-140302</strain>
    </source>
</reference>
<accession>A0ABP1ENS2</accession>
<gene>
    <name evidence="1" type="ORF">T190607A01A_30042</name>
</gene>
<dbReference type="Proteomes" id="UP001497416">
    <property type="component" value="Unassembled WGS sequence"/>
</dbReference>
<proteinExistence type="predicted"/>
<keyword evidence="2" id="KW-1185">Reference proteome</keyword>
<name>A0ABP1ENS2_9FLAO</name>
<organism evidence="1 2">
    <name type="scientific">Tenacibaculum platacis</name>
    <dbReference type="NCBI Taxonomy" id="3137852"/>
    <lineage>
        <taxon>Bacteria</taxon>
        <taxon>Pseudomonadati</taxon>
        <taxon>Bacteroidota</taxon>
        <taxon>Flavobacteriia</taxon>
        <taxon>Flavobacteriales</taxon>
        <taxon>Flavobacteriaceae</taxon>
        <taxon>Tenacibaculum</taxon>
    </lineage>
</organism>
<dbReference type="RefSeq" id="WP_348712433.1">
    <property type="nucleotide sequence ID" value="NZ_CAXIXY010000005.1"/>
</dbReference>
<evidence type="ECO:0000313" key="2">
    <source>
        <dbReference type="Proteomes" id="UP001497416"/>
    </source>
</evidence>
<sequence>MERRIKLIWDFKGPDALETAKHHCIHLKEFSQLENLSCHEVAHNQLNEMYTIAFITVDESNMKIFRDALKPHRGELAD</sequence>